<dbReference type="Proteomes" id="UP000430222">
    <property type="component" value="Unassembled WGS sequence"/>
</dbReference>
<dbReference type="InterPro" id="IPR036942">
    <property type="entry name" value="Beta-barrel_TonB_sf"/>
</dbReference>
<keyword evidence="2 10" id="KW-0813">Transport</keyword>
<evidence type="ECO:0000256" key="4">
    <source>
        <dbReference type="ARBA" id="ARBA00022692"/>
    </source>
</evidence>
<name>A0A6I2UY24_9FIRM</name>
<comment type="caution">
    <text evidence="14">The sequence shown here is derived from an EMBL/GenBank/DDBJ whole genome shotgun (WGS) entry which is preliminary data.</text>
</comment>
<dbReference type="InterPro" id="IPR039426">
    <property type="entry name" value="TonB-dep_rcpt-like"/>
</dbReference>
<dbReference type="Gene3D" id="2.40.170.20">
    <property type="entry name" value="TonB-dependent receptor, beta-barrel domain"/>
    <property type="match status" value="1"/>
</dbReference>
<evidence type="ECO:0000259" key="12">
    <source>
        <dbReference type="Pfam" id="PF00593"/>
    </source>
</evidence>
<dbReference type="SUPFAM" id="SSF56935">
    <property type="entry name" value="Porins"/>
    <property type="match status" value="1"/>
</dbReference>
<keyword evidence="9 10" id="KW-0998">Cell outer membrane</keyword>
<keyword evidence="4 10" id="KW-0812">Transmembrane</keyword>
<dbReference type="GO" id="GO:0044718">
    <property type="term" value="P:siderophore transmembrane transport"/>
    <property type="evidence" value="ECO:0007669"/>
    <property type="project" value="TreeGrafter"/>
</dbReference>
<dbReference type="PANTHER" id="PTHR30069:SF29">
    <property type="entry name" value="HEMOGLOBIN AND HEMOGLOBIN-HAPTOGLOBIN-BINDING PROTEIN 1-RELATED"/>
    <property type="match status" value="1"/>
</dbReference>
<dbReference type="PROSITE" id="PS52016">
    <property type="entry name" value="TONB_DEPENDENT_REC_3"/>
    <property type="match status" value="1"/>
</dbReference>
<accession>A0A6I2UY24</accession>
<evidence type="ECO:0000256" key="2">
    <source>
        <dbReference type="ARBA" id="ARBA00022448"/>
    </source>
</evidence>
<keyword evidence="7 10" id="KW-0472">Membrane</keyword>
<dbReference type="GO" id="GO:0009279">
    <property type="term" value="C:cell outer membrane"/>
    <property type="evidence" value="ECO:0007669"/>
    <property type="project" value="UniProtKB-SubCell"/>
</dbReference>
<dbReference type="Pfam" id="PF07715">
    <property type="entry name" value="Plug"/>
    <property type="match status" value="1"/>
</dbReference>
<dbReference type="PANTHER" id="PTHR30069">
    <property type="entry name" value="TONB-DEPENDENT OUTER MEMBRANE RECEPTOR"/>
    <property type="match status" value="1"/>
</dbReference>
<keyword evidence="8 14" id="KW-0675">Receptor</keyword>
<protein>
    <submittedName>
        <fullName evidence="14">TonB-dependent receptor</fullName>
    </submittedName>
</protein>
<dbReference type="Gene3D" id="2.170.130.10">
    <property type="entry name" value="TonB-dependent receptor, plug domain"/>
    <property type="match status" value="1"/>
</dbReference>
<organism evidence="14 15">
    <name type="scientific">Selenomonas montiformis</name>
    <dbReference type="NCBI Taxonomy" id="2652285"/>
    <lineage>
        <taxon>Bacteria</taxon>
        <taxon>Bacillati</taxon>
        <taxon>Bacillota</taxon>
        <taxon>Negativicutes</taxon>
        <taxon>Selenomonadales</taxon>
        <taxon>Selenomonadaceae</taxon>
        <taxon>Selenomonas</taxon>
    </lineage>
</organism>
<evidence type="ECO:0000259" key="13">
    <source>
        <dbReference type="Pfam" id="PF07715"/>
    </source>
</evidence>
<reference evidence="14 15" key="1">
    <citation type="submission" date="2019-08" db="EMBL/GenBank/DDBJ databases">
        <title>In-depth cultivation of the pig gut microbiome towards novel bacterial diversity and tailored functional studies.</title>
        <authorList>
            <person name="Wylensek D."/>
            <person name="Hitch T.C.A."/>
            <person name="Clavel T."/>
        </authorList>
    </citation>
    <scope>NUCLEOTIDE SEQUENCE [LARGE SCALE GENOMIC DNA]</scope>
    <source>
        <strain evidence="15">WCA-380-WT-3B3</strain>
    </source>
</reference>
<evidence type="ECO:0000256" key="6">
    <source>
        <dbReference type="ARBA" id="ARBA00023077"/>
    </source>
</evidence>
<evidence type="ECO:0000256" key="5">
    <source>
        <dbReference type="ARBA" id="ARBA00022729"/>
    </source>
</evidence>
<keyword evidence="6 11" id="KW-0798">TonB box</keyword>
<evidence type="ECO:0000256" key="11">
    <source>
        <dbReference type="RuleBase" id="RU003357"/>
    </source>
</evidence>
<keyword evidence="15" id="KW-1185">Reference proteome</keyword>
<comment type="similarity">
    <text evidence="10 11">Belongs to the TonB-dependent receptor family.</text>
</comment>
<comment type="subcellular location">
    <subcellularLocation>
        <location evidence="1 10">Cell outer membrane</location>
        <topology evidence="1 10">Multi-pass membrane protein</topology>
    </subcellularLocation>
</comment>
<evidence type="ECO:0000256" key="10">
    <source>
        <dbReference type="PROSITE-ProRule" id="PRU01360"/>
    </source>
</evidence>
<dbReference type="AlphaFoldDB" id="A0A6I2UY24"/>
<dbReference type="EMBL" id="VUNL01000004">
    <property type="protein sequence ID" value="MSV24561.1"/>
    <property type="molecule type" value="Genomic_DNA"/>
</dbReference>
<evidence type="ECO:0000256" key="1">
    <source>
        <dbReference type="ARBA" id="ARBA00004571"/>
    </source>
</evidence>
<evidence type="ECO:0000256" key="7">
    <source>
        <dbReference type="ARBA" id="ARBA00023136"/>
    </source>
</evidence>
<evidence type="ECO:0000256" key="8">
    <source>
        <dbReference type="ARBA" id="ARBA00023170"/>
    </source>
</evidence>
<proteinExistence type="inferred from homology"/>
<dbReference type="Pfam" id="PF00593">
    <property type="entry name" value="TonB_dep_Rec_b-barrel"/>
    <property type="match status" value="1"/>
</dbReference>
<dbReference type="InterPro" id="IPR037066">
    <property type="entry name" value="Plug_dom_sf"/>
</dbReference>
<keyword evidence="5" id="KW-0732">Signal</keyword>
<sequence length="645" mass="71865">MAAVITGAALPVAYGAGKDGTVQEDLGEVVVTATRSAKRDLEVPAATRVISAQEIRESGARNAAEALSEMDSTAYSAFGQNGAAMGTMSNDVVIRGIDNGTLILVNGNPVSWRGKYDLSAIPAGSIERIEVVKGGGSVLYGSEAMAGVINIITKKKADNQVMAGIGNSGQYQYHVNAGDDRLAVTYDFSQWKHGVEVSRTPSSPLLIDTKTVLHDVKKQSAGLSWQLTPNLGFLYQYLNTDATYDRWVTQARAGLAAEPGDLYNSRHYTKERHITQLNYKDKDWKGSFYFNSGTVESEGPTNFNTKTGKPAEASANRYNTREKNITYGLDIQRRWKQNPKDTWIGGMSLQREQMDKLYAVSTKTAAKYTRNNWAAFAQYEHAFDAKNSMTAGARETWTSGAWKDQNYHNFSMSGQWLHRMGEAGNLYASVAQSFIMPYFAQMYGASSAAVPNPDLKPQKGVNYEIGWKKKRAAHSWKAALFHMDITDNISASWESKKSQYEYSNEDFRNTGLELALDIKGVSPWSWHWGMTVQNPESKSTKKGYWDRKYGRLQLTGGVGFHQGKWTSRLDASFLAKRVQTPTAAHSFDAKPYLLTRWNTIFQPDERNEFSLTINNMLDRHDVISHGVSTYYTAPASFLFSYAYKF</sequence>
<dbReference type="InterPro" id="IPR000531">
    <property type="entry name" value="Beta-barrel_TonB"/>
</dbReference>
<evidence type="ECO:0000256" key="9">
    <source>
        <dbReference type="ARBA" id="ARBA00023237"/>
    </source>
</evidence>
<evidence type="ECO:0000313" key="14">
    <source>
        <dbReference type="EMBL" id="MSV24561.1"/>
    </source>
</evidence>
<keyword evidence="3 10" id="KW-1134">Transmembrane beta strand</keyword>
<dbReference type="GO" id="GO:0015344">
    <property type="term" value="F:siderophore uptake transmembrane transporter activity"/>
    <property type="evidence" value="ECO:0007669"/>
    <property type="project" value="TreeGrafter"/>
</dbReference>
<evidence type="ECO:0000256" key="3">
    <source>
        <dbReference type="ARBA" id="ARBA00022452"/>
    </source>
</evidence>
<dbReference type="InterPro" id="IPR012910">
    <property type="entry name" value="Plug_dom"/>
</dbReference>
<gene>
    <name evidence="14" type="ORF">FYJ78_05035</name>
</gene>
<feature type="domain" description="TonB-dependent receptor plug" evidence="13">
    <location>
        <begin position="41"/>
        <end position="148"/>
    </location>
</feature>
<feature type="domain" description="TonB-dependent receptor-like beta-barrel" evidence="12">
    <location>
        <begin position="225"/>
        <end position="615"/>
    </location>
</feature>
<evidence type="ECO:0000313" key="15">
    <source>
        <dbReference type="Proteomes" id="UP000430222"/>
    </source>
</evidence>